<gene>
    <name evidence="3" type="ORF">A3SI_02311</name>
</gene>
<evidence type="ECO:0000256" key="1">
    <source>
        <dbReference type="ARBA" id="ARBA00022723"/>
    </source>
</evidence>
<accession>I5C9Q6</accession>
<dbReference type="PANTHER" id="PTHR48073:SF2">
    <property type="entry name" value="O-SUCCINYLBENZOATE SYNTHASE"/>
    <property type="match status" value="1"/>
</dbReference>
<comment type="caution">
    <text evidence="3">The sequence shown here is derived from an EMBL/GenBank/DDBJ whole genome shotgun (WGS) entry which is preliminary data.</text>
</comment>
<feature type="domain" description="Mandelate racemase/muconate lactonizing enzyme C-terminal" evidence="2">
    <location>
        <begin position="167"/>
        <end position="265"/>
    </location>
</feature>
<dbReference type="Pfam" id="PF13378">
    <property type="entry name" value="MR_MLE_C"/>
    <property type="match status" value="1"/>
</dbReference>
<dbReference type="GO" id="GO:0009063">
    <property type="term" value="P:amino acid catabolic process"/>
    <property type="evidence" value="ECO:0007669"/>
    <property type="project" value="InterPro"/>
</dbReference>
<sequence length="391" mass="43279">MCSKTRGILFSTYLNSIYGTTCSRSAPCIKLSFRGGNFTGDFAAAPTWWIHAQDGSRRGIGEAAPLVGLSIDALPDFQERLEEVLEAVSAKGDAALFRDAQTQEEVFEGLQGLLDACVPAELPAARFGVETALLSLWQGKEGCVFRGSFYEKEAPIPINGLIWMGDAELMRQRIDEKLAAGFRCLKMKIGAIDFEQELALLRYIRERFPAEQLVLRVDANGAFRPEEAAKKLERLAEFTLHSIEQPIAVGQWELLRELCAQSPVPIALDEELIGVHGRREREELLAAIRPPYIILKPSLVGGMGAAAEWISLAEQQGIGWWMTSALESNVGLNAIAQFTARYPNLPYQGLGTGQLYTNNVNSPLEIAKGEIRYRLHQLGEVYSFKWVEEGS</sequence>
<dbReference type="GO" id="GO:0016854">
    <property type="term" value="F:racemase and epimerase activity"/>
    <property type="evidence" value="ECO:0007669"/>
    <property type="project" value="UniProtKB-ARBA"/>
</dbReference>
<dbReference type="InterPro" id="IPR018110">
    <property type="entry name" value="Mandel_Rmase/mucon_lact_enz_CS"/>
</dbReference>
<dbReference type="InterPro" id="IPR013342">
    <property type="entry name" value="Mandelate_racemase_C"/>
</dbReference>
<keyword evidence="1" id="KW-0479">Metal-binding</keyword>
<dbReference type="CDD" id="cd03320">
    <property type="entry name" value="OSBS"/>
    <property type="match status" value="1"/>
</dbReference>
<dbReference type="RefSeq" id="WP_009053384.1">
    <property type="nucleotide sequence ID" value="NZ_AJYA01000003.1"/>
</dbReference>
<name>I5C9Q6_9BACT</name>
<organism evidence="3 4">
    <name type="scientific">Nitritalea halalkaliphila LW7</name>
    <dbReference type="NCBI Taxonomy" id="1189621"/>
    <lineage>
        <taxon>Bacteria</taxon>
        <taxon>Pseudomonadati</taxon>
        <taxon>Bacteroidota</taxon>
        <taxon>Cytophagia</taxon>
        <taxon>Cytophagales</taxon>
        <taxon>Cyclobacteriaceae</taxon>
        <taxon>Nitritalea</taxon>
    </lineage>
</organism>
<dbReference type="AlphaFoldDB" id="I5C9Q6"/>
<protein>
    <submittedName>
        <fullName evidence="3">O-succinylbenzoic acid (OSB) synthetase</fullName>
    </submittedName>
</protein>
<dbReference type="Gene3D" id="3.30.390.10">
    <property type="entry name" value="Enolase-like, N-terminal domain"/>
    <property type="match status" value="1"/>
</dbReference>
<dbReference type="InterPro" id="IPR036849">
    <property type="entry name" value="Enolase-like_C_sf"/>
</dbReference>
<proteinExistence type="predicted"/>
<dbReference type="InterPro" id="IPR029017">
    <property type="entry name" value="Enolase-like_N"/>
</dbReference>
<dbReference type="InterPro" id="IPR029065">
    <property type="entry name" value="Enolase_C-like"/>
</dbReference>
<evidence type="ECO:0000313" key="4">
    <source>
        <dbReference type="Proteomes" id="UP000005551"/>
    </source>
</evidence>
<dbReference type="SUPFAM" id="SSF51604">
    <property type="entry name" value="Enolase C-terminal domain-like"/>
    <property type="match status" value="1"/>
</dbReference>
<dbReference type="PANTHER" id="PTHR48073">
    <property type="entry name" value="O-SUCCINYLBENZOATE SYNTHASE-RELATED"/>
    <property type="match status" value="1"/>
</dbReference>
<dbReference type="SMART" id="SM00922">
    <property type="entry name" value="MR_MLE"/>
    <property type="match status" value="1"/>
</dbReference>
<dbReference type="PROSITE" id="PS00909">
    <property type="entry name" value="MR_MLE_2"/>
    <property type="match status" value="1"/>
</dbReference>
<dbReference type="SFLD" id="SFLDF00009">
    <property type="entry name" value="o-succinylbenzoate_synthase"/>
    <property type="match status" value="1"/>
</dbReference>
<dbReference type="Proteomes" id="UP000005551">
    <property type="component" value="Unassembled WGS sequence"/>
</dbReference>
<dbReference type="SUPFAM" id="SSF54826">
    <property type="entry name" value="Enolase N-terminal domain-like"/>
    <property type="match status" value="1"/>
</dbReference>
<dbReference type="PATRIC" id="fig|1189621.3.peg.484"/>
<keyword evidence="4" id="KW-1185">Reference proteome</keyword>
<evidence type="ECO:0000259" key="2">
    <source>
        <dbReference type="SMART" id="SM00922"/>
    </source>
</evidence>
<dbReference type="GO" id="GO:0046872">
    <property type="term" value="F:metal ion binding"/>
    <property type="evidence" value="ECO:0007669"/>
    <property type="project" value="UniProtKB-KW"/>
</dbReference>
<dbReference type="STRING" id="1189621.A3SI_02311"/>
<dbReference type="EMBL" id="AJYA01000003">
    <property type="protein sequence ID" value="EIM78558.1"/>
    <property type="molecule type" value="Genomic_DNA"/>
</dbReference>
<dbReference type="Gene3D" id="3.20.20.120">
    <property type="entry name" value="Enolase-like C-terminal domain"/>
    <property type="match status" value="1"/>
</dbReference>
<dbReference type="SFLD" id="SFLDS00001">
    <property type="entry name" value="Enolase"/>
    <property type="match status" value="1"/>
</dbReference>
<reference evidence="3 4" key="1">
    <citation type="submission" date="2012-05" db="EMBL/GenBank/DDBJ databases">
        <title>Genome sequence of Nitritalea halalkaliphila LW7.</title>
        <authorList>
            <person name="Jangir P.K."/>
            <person name="Singh A."/>
            <person name="Shivaji S."/>
            <person name="Sharma R."/>
        </authorList>
    </citation>
    <scope>NUCLEOTIDE SEQUENCE [LARGE SCALE GENOMIC DNA]</scope>
    <source>
        <strain evidence="3 4">LW7</strain>
    </source>
</reference>
<dbReference type="SFLD" id="SFLDG00180">
    <property type="entry name" value="muconate_cycloisomerase"/>
    <property type="match status" value="1"/>
</dbReference>
<evidence type="ECO:0000313" key="3">
    <source>
        <dbReference type="EMBL" id="EIM78558.1"/>
    </source>
</evidence>